<reference evidence="1 2" key="1">
    <citation type="journal article" date="2018" name="Sci. Rep.">
        <title>Genomic signatures of local adaptation to the degree of environmental predictability in rotifers.</title>
        <authorList>
            <person name="Franch-Gras L."/>
            <person name="Hahn C."/>
            <person name="Garcia-Roger E.M."/>
            <person name="Carmona M.J."/>
            <person name="Serra M."/>
            <person name="Gomez A."/>
        </authorList>
    </citation>
    <scope>NUCLEOTIDE SEQUENCE [LARGE SCALE GENOMIC DNA]</scope>
    <source>
        <strain evidence="1">HYR1</strain>
    </source>
</reference>
<protein>
    <submittedName>
        <fullName evidence="1">Uncharacterized protein</fullName>
    </submittedName>
</protein>
<proteinExistence type="predicted"/>
<comment type="caution">
    <text evidence="1">The sequence shown here is derived from an EMBL/GenBank/DDBJ whole genome shotgun (WGS) entry which is preliminary data.</text>
</comment>
<gene>
    <name evidence="1" type="ORF">BpHYR1_008756</name>
</gene>
<accession>A0A3M7RCG3</accession>
<keyword evidence="2" id="KW-1185">Reference proteome</keyword>
<name>A0A3M7RCG3_BRAPC</name>
<organism evidence="1 2">
    <name type="scientific">Brachionus plicatilis</name>
    <name type="common">Marine rotifer</name>
    <name type="synonym">Brachionus muelleri</name>
    <dbReference type="NCBI Taxonomy" id="10195"/>
    <lineage>
        <taxon>Eukaryota</taxon>
        <taxon>Metazoa</taxon>
        <taxon>Spiralia</taxon>
        <taxon>Gnathifera</taxon>
        <taxon>Rotifera</taxon>
        <taxon>Eurotatoria</taxon>
        <taxon>Monogononta</taxon>
        <taxon>Pseudotrocha</taxon>
        <taxon>Ploima</taxon>
        <taxon>Brachionidae</taxon>
        <taxon>Brachionus</taxon>
    </lineage>
</organism>
<sequence>MDKSKIMKNAERYSLSKSSSESYSVLLKKLSQIYTKNLTQDKPSIFNDNDDTFYFRRGLGRSPGLGSLIQQKFRKEKNN</sequence>
<evidence type="ECO:0000313" key="1">
    <source>
        <dbReference type="EMBL" id="RNA21220.1"/>
    </source>
</evidence>
<dbReference type="AlphaFoldDB" id="A0A3M7RCG3"/>
<dbReference type="EMBL" id="REGN01003709">
    <property type="protein sequence ID" value="RNA21220.1"/>
    <property type="molecule type" value="Genomic_DNA"/>
</dbReference>
<dbReference type="Proteomes" id="UP000276133">
    <property type="component" value="Unassembled WGS sequence"/>
</dbReference>
<evidence type="ECO:0000313" key="2">
    <source>
        <dbReference type="Proteomes" id="UP000276133"/>
    </source>
</evidence>